<name>A0A8S4GA23_PLUXY</name>
<keyword evidence="2" id="KW-1185">Reference proteome</keyword>
<accession>A0A8S4GA23</accession>
<comment type="caution">
    <text evidence="1">The sequence shown here is derived from an EMBL/GenBank/DDBJ whole genome shotgun (WGS) entry which is preliminary data.</text>
</comment>
<dbReference type="EMBL" id="CAJHNJ030000450">
    <property type="protein sequence ID" value="CAG9137905.1"/>
    <property type="molecule type" value="Genomic_DNA"/>
</dbReference>
<dbReference type="Pfam" id="PF05380">
    <property type="entry name" value="Peptidase_A17"/>
    <property type="match status" value="1"/>
</dbReference>
<protein>
    <submittedName>
        <fullName evidence="1">(diamondback moth) hypothetical protein</fullName>
    </submittedName>
</protein>
<evidence type="ECO:0000313" key="1">
    <source>
        <dbReference type="EMBL" id="CAG9137905.1"/>
    </source>
</evidence>
<dbReference type="AlphaFoldDB" id="A0A8S4GA23"/>
<dbReference type="InterPro" id="IPR008042">
    <property type="entry name" value="Retrotrans_Pao"/>
</dbReference>
<dbReference type="Proteomes" id="UP000653454">
    <property type="component" value="Unassembled WGS sequence"/>
</dbReference>
<gene>
    <name evidence="1" type="ORF">PLXY2_LOCUS16166</name>
</gene>
<dbReference type="PANTHER" id="PTHR22955:SF77">
    <property type="entry name" value="ASPARTIC PUTATIVE DOMAIN-CONTAINING PROTEIN-RELATED"/>
    <property type="match status" value="1"/>
</dbReference>
<evidence type="ECO:0000313" key="2">
    <source>
        <dbReference type="Proteomes" id="UP000653454"/>
    </source>
</evidence>
<dbReference type="PANTHER" id="PTHR22955">
    <property type="entry name" value="RETROTRANSPOSON"/>
    <property type="match status" value="1"/>
</dbReference>
<reference evidence="1" key="1">
    <citation type="submission" date="2020-11" db="EMBL/GenBank/DDBJ databases">
        <authorList>
            <person name="Whiteford S."/>
        </authorList>
    </citation>
    <scope>NUCLEOTIDE SEQUENCE</scope>
</reference>
<proteinExistence type="predicted"/>
<sequence>MLNFKHAQSNKTLGLKWNPCTDEFTFEHNINEQAKNADKQITKRSLLSDMSKLYDPLGWLSPVTVKAKILFQHIWTINRNNWDEPLPATLQKEWLQFRSDMSHIEQIKILRWIGDMNSNVELHGFSDASEKAMSCVIYCKTTDVTGNIVIRMVAAKTKLAPLNKSVSLPRLELCAAQLLALLMKKVIESIDKPDVTKHGWTDSMVVLGWLQVDTSRWKTFVANRVREIVETMPASCWGHTRSEDNAADCASRGLSPSQLSSHALWWQGPTWLKTDENKTEKYTPEIKPPQLEMKTTKVASAMQTSS</sequence>
<organism evidence="1 2">
    <name type="scientific">Plutella xylostella</name>
    <name type="common">Diamondback moth</name>
    <name type="synonym">Plutella maculipennis</name>
    <dbReference type="NCBI Taxonomy" id="51655"/>
    <lineage>
        <taxon>Eukaryota</taxon>
        <taxon>Metazoa</taxon>
        <taxon>Ecdysozoa</taxon>
        <taxon>Arthropoda</taxon>
        <taxon>Hexapoda</taxon>
        <taxon>Insecta</taxon>
        <taxon>Pterygota</taxon>
        <taxon>Neoptera</taxon>
        <taxon>Endopterygota</taxon>
        <taxon>Lepidoptera</taxon>
        <taxon>Glossata</taxon>
        <taxon>Ditrysia</taxon>
        <taxon>Yponomeutoidea</taxon>
        <taxon>Plutellidae</taxon>
        <taxon>Plutella</taxon>
    </lineage>
</organism>